<evidence type="ECO:0000313" key="2">
    <source>
        <dbReference type="EMBL" id="RCK78098.1"/>
    </source>
</evidence>
<gene>
    <name evidence="2" type="ORF">OZSIB_1747</name>
</gene>
<dbReference type="SUPFAM" id="SSF48695">
    <property type="entry name" value="Multiheme cytochromes"/>
    <property type="match status" value="1"/>
</dbReference>
<evidence type="ECO:0000313" key="3">
    <source>
        <dbReference type="Proteomes" id="UP000252355"/>
    </source>
</evidence>
<keyword evidence="1" id="KW-1133">Transmembrane helix</keyword>
<reference evidence="2 3" key="1">
    <citation type="submission" date="2018-05" db="EMBL/GenBank/DDBJ databases">
        <title>A metagenomic window into the 2 km-deep terrestrial subsurface aquifer revealed taxonomically and functionally diverse microbial community comprising novel uncultured bacterial lineages.</title>
        <authorList>
            <person name="Kadnikov V.V."/>
            <person name="Mardanov A.V."/>
            <person name="Beletsky A.V."/>
            <person name="Banks D."/>
            <person name="Pimenov N.V."/>
            <person name="Frank Y.A."/>
            <person name="Karnachuk O.V."/>
            <person name="Ravin N.V."/>
        </authorList>
    </citation>
    <scope>NUCLEOTIDE SEQUENCE [LARGE SCALE GENOMIC DNA]</scope>
    <source>
        <strain evidence="2">BY5</strain>
    </source>
</reference>
<dbReference type="AlphaFoldDB" id="A0A367ZJ82"/>
<feature type="transmembrane region" description="Helical" evidence="1">
    <location>
        <begin position="29"/>
        <end position="49"/>
    </location>
</feature>
<protein>
    <recommendedName>
        <fullName evidence="4">DZANK-type domain-containing protein</fullName>
    </recommendedName>
</protein>
<evidence type="ECO:0000256" key="1">
    <source>
        <dbReference type="SAM" id="Phobius"/>
    </source>
</evidence>
<keyword evidence="1" id="KW-0812">Transmembrane</keyword>
<feature type="transmembrane region" description="Helical" evidence="1">
    <location>
        <begin position="7"/>
        <end position="23"/>
    </location>
</feature>
<sequence>MYFELRALGYFFLMLADLVWQSGVFHAFLWLGAALLVGVVFVFALLILMPRIVEDYVKIYNWYINSDFYVIFEEKVDVRLVFKVAGLPIILVLALFFAVVNMVVRAAYHLAAKLNLLRCVNCHATIEWDEGTVLCHICGSEVTGTATKTCPGCHFKANTVRCPFCGYVVFVELLGQHPSGKAGKKA</sequence>
<evidence type="ECO:0008006" key="4">
    <source>
        <dbReference type="Google" id="ProtNLM"/>
    </source>
</evidence>
<accession>A0A367ZJ82</accession>
<dbReference type="EMBL" id="QOQW01000027">
    <property type="protein sequence ID" value="RCK78098.1"/>
    <property type="molecule type" value="Genomic_DNA"/>
</dbReference>
<organism evidence="2 3">
    <name type="scientific">Candidatus Ozemobacter sibiricus</name>
    <dbReference type="NCBI Taxonomy" id="2268124"/>
    <lineage>
        <taxon>Bacteria</taxon>
        <taxon>Candidatus Ozemobacteria</taxon>
        <taxon>Candidatus Ozemobacterales</taxon>
        <taxon>Candidatus Ozemobacteraceae</taxon>
        <taxon>Candidatus Ozemobacter</taxon>
    </lineage>
</organism>
<comment type="caution">
    <text evidence="2">The sequence shown here is derived from an EMBL/GenBank/DDBJ whole genome shotgun (WGS) entry which is preliminary data.</text>
</comment>
<dbReference type="InterPro" id="IPR036280">
    <property type="entry name" value="Multihaem_cyt_sf"/>
</dbReference>
<name>A0A367ZJ82_9BACT</name>
<dbReference type="Proteomes" id="UP000252355">
    <property type="component" value="Unassembled WGS sequence"/>
</dbReference>
<keyword evidence="1" id="KW-0472">Membrane</keyword>
<proteinExistence type="predicted"/>
<feature type="transmembrane region" description="Helical" evidence="1">
    <location>
        <begin position="80"/>
        <end position="104"/>
    </location>
</feature>